<feature type="domain" description="PAC" evidence="9">
    <location>
        <begin position="316"/>
        <end position="369"/>
    </location>
</feature>
<feature type="domain" description="Histidine kinase" evidence="6">
    <location>
        <begin position="642"/>
        <end position="861"/>
    </location>
</feature>
<dbReference type="PROSITE" id="PS50113">
    <property type="entry name" value="PAC"/>
    <property type="match status" value="4"/>
</dbReference>
<dbReference type="PANTHER" id="PTHR45339">
    <property type="entry name" value="HYBRID SIGNAL TRANSDUCTION HISTIDINE KINASE J"/>
    <property type="match status" value="1"/>
</dbReference>
<dbReference type="CDD" id="cd00130">
    <property type="entry name" value="PAS"/>
    <property type="match status" value="1"/>
</dbReference>
<dbReference type="EC" id="2.7.13.3" evidence="2"/>
<evidence type="ECO:0000256" key="2">
    <source>
        <dbReference type="ARBA" id="ARBA00012438"/>
    </source>
</evidence>
<evidence type="ECO:0000259" key="9">
    <source>
        <dbReference type="PROSITE" id="PS50113"/>
    </source>
</evidence>
<keyword evidence="3 4" id="KW-0597">Phosphoprotein</keyword>
<dbReference type="Pfam" id="PF00072">
    <property type="entry name" value="Response_reg"/>
    <property type="match status" value="1"/>
</dbReference>
<dbReference type="RefSeq" id="WP_194105044.1">
    <property type="nucleotide sequence ID" value="NZ_JADFFM010000001.1"/>
</dbReference>
<dbReference type="Gene3D" id="3.30.565.10">
    <property type="entry name" value="Histidine kinase-like ATPase, C-terminal domain"/>
    <property type="match status" value="1"/>
</dbReference>
<dbReference type="InterPro" id="IPR036890">
    <property type="entry name" value="HATPase_C_sf"/>
</dbReference>
<feature type="modified residue" description="4-aspartylphosphate" evidence="4">
    <location>
        <position position="935"/>
    </location>
</feature>
<dbReference type="InterPro" id="IPR003594">
    <property type="entry name" value="HATPase_dom"/>
</dbReference>
<dbReference type="NCBIfam" id="TIGR00229">
    <property type="entry name" value="sensory_box"/>
    <property type="match status" value="1"/>
</dbReference>
<dbReference type="SMART" id="SM00086">
    <property type="entry name" value="PAC"/>
    <property type="match status" value="4"/>
</dbReference>
<dbReference type="PRINTS" id="PR00344">
    <property type="entry name" value="BCTRLSENSOR"/>
</dbReference>
<evidence type="ECO:0000256" key="3">
    <source>
        <dbReference type="ARBA" id="ARBA00022553"/>
    </source>
</evidence>
<dbReference type="CDD" id="cd16922">
    <property type="entry name" value="HATPase_EvgS-ArcB-TorS-like"/>
    <property type="match status" value="1"/>
</dbReference>
<dbReference type="PROSITE" id="PS50109">
    <property type="entry name" value="HIS_KIN"/>
    <property type="match status" value="1"/>
</dbReference>
<keyword evidence="5" id="KW-0812">Transmembrane</keyword>
<dbReference type="Pfam" id="PF02518">
    <property type="entry name" value="HATPase_c"/>
    <property type="match status" value="1"/>
</dbReference>
<organism evidence="10 11">
    <name type="scientific">Mucilaginibacter boryungensis</name>
    <dbReference type="NCBI Taxonomy" id="768480"/>
    <lineage>
        <taxon>Bacteria</taxon>
        <taxon>Pseudomonadati</taxon>
        <taxon>Bacteroidota</taxon>
        <taxon>Sphingobacteriia</taxon>
        <taxon>Sphingobacteriales</taxon>
        <taxon>Sphingobacteriaceae</taxon>
        <taxon>Mucilaginibacter</taxon>
    </lineage>
</organism>
<dbReference type="InterPro" id="IPR011006">
    <property type="entry name" value="CheY-like_superfamily"/>
</dbReference>
<evidence type="ECO:0000256" key="5">
    <source>
        <dbReference type="SAM" id="Phobius"/>
    </source>
</evidence>
<dbReference type="SUPFAM" id="SSF55874">
    <property type="entry name" value="ATPase domain of HSP90 chaperone/DNA topoisomerase II/histidine kinase"/>
    <property type="match status" value="1"/>
</dbReference>
<dbReference type="CDD" id="cd00082">
    <property type="entry name" value="HisKA"/>
    <property type="match status" value="1"/>
</dbReference>
<dbReference type="SUPFAM" id="SSF52172">
    <property type="entry name" value="CheY-like"/>
    <property type="match status" value="1"/>
</dbReference>
<dbReference type="Gene3D" id="2.10.70.100">
    <property type="match status" value="2"/>
</dbReference>
<dbReference type="InterPro" id="IPR005467">
    <property type="entry name" value="His_kinase_dom"/>
</dbReference>
<gene>
    <name evidence="10" type="ORF">IRJ18_04700</name>
</gene>
<dbReference type="SMART" id="SM00387">
    <property type="entry name" value="HATPase_c"/>
    <property type="match status" value="1"/>
</dbReference>
<comment type="caution">
    <text evidence="10">The sequence shown here is derived from an EMBL/GenBank/DDBJ whole genome shotgun (WGS) entry which is preliminary data.</text>
</comment>
<dbReference type="InterPro" id="IPR000700">
    <property type="entry name" value="PAS-assoc_C"/>
</dbReference>
<evidence type="ECO:0000259" key="6">
    <source>
        <dbReference type="PROSITE" id="PS50109"/>
    </source>
</evidence>
<dbReference type="SMART" id="SM00091">
    <property type="entry name" value="PAS"/>
    <property type="match status" value="1"/>
</dbReference>
<dbReference type="SMART" id="SM00388">
    <property type="entry name" value="HisKA"/>
    <property type="match status" value="1"/>
</dbReference>
<dbReference type="PANTHER" id="PTHR45339:SF5">
    <property type="entry name" value="HISTIDINE KINASE"/>
    <property type="match status" value="1"/>
</dbReference>
<dbReference type="Proteomes" id="UP000632774">
    <property type="component" value="Unassembled WGS sequence"/>
</dbReference>
<name>A0ABR9XEZ7_9SPHI</name>
<dbReference type="Pfam" id="PF00512">
    <property type="entry name" value="HisKA"/>
    <property type="match status" value="1"/>
</dbReference>
<dbReference type="InterPro" id="IPR001610">
    <property type="entry name" value="PAC"/>
</dbReference>
<dbReference type="SUPFAM" id="SSF55785">
    <property type="entry name" value="PYP-like sensor domain (PAS domain)"/>
    <property type="match status" value="4"/>
</dbReference>
<dbReference type="CDD" id="cd17546">
    <property type="entry name" value="REC_hyHK_CKI1_RcsC-like"/>
    <property type="match status" value="1"/>
</dbReference>
<feature type="domain" description="PAC" evidence="9">
    <location>
        <begin position="568"/>
        <end position="624"/>
    </location>
</feature>
<feature type="domain" description="PAS" evidence="8">
    <location>
        <begin position="501"/>
        <end position="573"/>
    </location>
</feature>
<evidence type="ECO:0000259" key="7">
    <source>
        <dbReference type="PROSITE" id="PS50110"/>
    </source>
</evidence>
<evidence type="ECO:0000259" key="8">
    <source>
        <dbReference type="PROSITE" id="PS50112"/>
    </source>
</evidence>
<dbReference type="PROSITE" id="PS50112">
    <property type="entry name" value="PAS"/>
    <property type="match status" value="1"/>
</dbReference>
<evidence type="ECO:0000313" key="11">
    <source>
        <dbReference type="Proteomes" id="UP000632774"/>
    </source>
</evidence>
<feature type="domain" description="PAC" evidence="9">
    <location>
        <begin position="447"/>
        <end position="500"/>
    </location>
</feature>
<dbReference type="InterPro" id="IPR036097">
    <property type="entry name" value="HisK_dim/P_sf"/>
</dbReference>
<keyword evidence="5" id="KW-1133">Transmembrane helix</keyword>
<evidence type="ECO:0000256" key="1">
    <source>
        <dbReference type="ARBA" id="ARBA00000085"/>
    </source>
</evidence>
<dbReference type="InterPro" id="IPR004358">
    <property type="entry name" value="Sig_transdc_His_kin-like_C"/>
</dbReference>
<dbReference type="SUPFAM" id="SSF47384">
    <property type="entry name" value="Homodimeric domain of signal transducing histidine kinase"/>
    <property type="match status" value="1"/>
</dbReference>
<protein>
    <recommendedName>
        <fullName evidence="2">histidine kinase</fullName>
        <ecNumber evidence="2">2.7.13.3</ecNumber>
    </recommendedName>
</protein>
<dbReference type="EMBL" id="JADFFM010000001">
    <property type="protein sequence ID" value="MBE9665650.1"/>
    <property type="molecule type" value="Genomic_DNA"/>
</dbReference>
<keyword evidence="5" id="KW-0472">Membrane</keyword>
<feature type="domain" description="PAC" evidence="9">
    <location>
        <begin position="184"/>
        <end position="240"/>
    </location>
</feature>
<keyword evidence="11" id="KW-1185">Reference proteome</keyword>
<sequence>MFIKGTYLLIRQELSVNQLMLAGFALLLVFAAAFLLYKKLNRLHEEALYDNTEEPDTDLKQQPVIKFTATAPSPEPDLDLETLAVKQTPVTTTPPPSLPAEMLSRETYQSADMLAERTNTNALLNSLSDIIFEYDENKVCINLWYNKSQNIIADVETYRGKAITETMVPANAKVINEAFDFVAANRKSTIIEFQLPLGSGKWLQAHISPVLDERGNFTRRTTLLVTDISEKKKQSLILKEKQQLLLNAQKLACMGSWMYDLRSKQTTWSDNLYNLLGITALPKGTSHFEYYVSQVQAEDRRSVYQFFSDIAGINHHDNHHRILTSNGNSRYFRIVRGEPIRDEKGNIVKVTGIIQDITESRTIERSIKKSQAELLEAQTIAKIGNWKWYLGRPTISWSDEVFHIFEVDPKSIETNNSHFRLLLKYVHPDDKAILIGFLKNPVNMRRTSYEYRIITPKGKIKYLNLIITKIIEDENGKPRSVIGTLQDISDRKLAELNIRQTEDNYKLVLETIKLAALSLDKNGNIIFCNKYLANLLGYHQDQLIGLNWYDRFVPSDLKNVFKSWYQDRHIKSSYVNPVICRNGDQRVISWQNTIIYDEAGHVKQTTSIGEDVTDQQKDRQKLITAKEEAEKASSFKSDFLSTMSHEIRTPMNAVIGTTNLLLEENPRPDQLVYLNNLKFSGENLLGIIDDILDYNKIEAGKLELNKAPLNIRDLANNIRQSFQAKAMEKKLEIIVEVDELIPKQLIGDPIRISQILNNLLSNAIKFTHKGNITVLIREETRDSKRIKLNFTVADTGIGIDPKNLEKMFEPFVQETQRQNYGGTGLGLAIIKRLVELHGSQINASSILGKGTQFNFTIEFEYTAAPISAPALNPAQKMQEGNLAGMRVLVVDDNKMNILIASRFLNRWNVTITEANNGLVATELAADNDYDLIIMDLQMPVMDGFEATKVIKQKRPKLPIIALTADAMPETFAKARNCGMDDYLTKPFMPEILFEKVSKHYKAMLN</sequence>
<dbReference type="InterPro" id="IPR000014">
    <property type="entry name" value="PAS"/>
</dbReference>
<evidence type="ECO:0000256" key="4">
    <source>
        <dbReference type="PROSITE-ProRule" id="PRU00169"/>
    </source>
</evidence>
<dbReference type="PROSITE" id="PS50110">
    <property type="entry name" value="RESPONSE_REGULATORY"/>
    <property type="match status" value="1"/>
</dbReference>
<evidence type="ECO:0000313" key="10">
    <source>
        <dbReference type="EMBL" id="MBE9665650.1"/>
    </source>
</evidence>
<dbReference type="Gene3D" id="3.40.50.2300">
    <property type="match status" value="1"/>
</dbReference>
<dbReference type="InterPro" id="IPR003661">
    <property type="entry name" value="HisK_dim/P_dom"/>
</dbReference>
<feature type="transmembrane region" description="Helical" evidence="5">
    <location>
        <begin position="20"/>
        <end position="37"/>
    </location>
</feature>
<dbReference type="InterPro" id="IPR013655">
    <property type="entry name" value="PAS_fold_3"/>
</dbReference>
<comment type="catalytic activity">
    <reaction evidence="1">
        <text>ATP + protein L-histidine = ADP + protein N-phospho-L-histidine.</text>
        <dbReference type="EC" id="2.7.13.3"/>
    </reaction>
</comment>
<dbReference type="Pfam" id="PF08447">
    <property type="entry name" value="PAS_3"/>
    <property type="match status" value="3"/>
</dbReference>
<proteinExistence type="predicted"/>
<reference evidence="10 11" key="1">
    <citation type="submission" date="2020-10" db="EMBL/GenBank/DDBJ databases">
        <title>Mucilaginibacter mali sp. nov., isolated from rhizosphere soil of apple orchard.</title>
        <authorList>
            <person name="Lee J.-S."/>
            <person name="Kim H.S."/>
            <person name="Kim J.-S."/>
        </authorList>
    </citation>
    <scope>NUCLEOTIDE SEQUENCE [LARGE SCALE GENOMIC DNA]</scope>
    <source>
        <strain evidence="10 11">KCTC 23157</strain>
    </source>
</reference>
<accession>A0ABR9XEZ7</accession>
<dbReference type="SMART" id="SM00448">
    <property type="entry name" value="REC"/>
    <property type="match status" value="1"/>
</dbReference>
<dbReference type="InterPro" id="IPR001789">
    <property type="entry name" value="Sig_transdc_resp-reg_receiver"/>
</dbReference>
<dbReference type="Gene3D" id="3.30.450.20">
    <property type="entry name" value="PAS domain"/>
    <property type="match status" value="4"/>
</dbReference>
<dbReference type="InterPro" id="IPR035965">
    <property type="entry name" value="PAS-like_dom_sf"/>
</dbReference>
<dbReference type="Gene3D" id="1.10.287.130">
    <property type="match status" value="1"/>
</dbReference>
<feature type="domain" description="Response regulatory" evidence="7">
    <location>
        <begin position="886"/>
        <end position="1000"/>
    </location>
</feature>